<evidence type="ECO:0000313" key="6">
    <source>
        <dbReference type="EnsemblMetazoa" id="XP_020913978.1"/>
    </source>
</evidence>
<keyword evidence="7" id="KW-1185">Reference proteome</keyword>
<sequence length="408" mass="46247">MATMKLKESLLKKIHVFAILVGLFLKLSQARRCPTSGILAGYSGVLSSPYYPEEYPHRVDCDWIIIVPQGHHIKLTFTDFDIEYCMFCKCDYVEIRDGKNSSSPFLGKFCRKGRLSAPMYSTGRYLWIKFYSDVGGRFQGFRALYKAIKTGPIYNGIIHKRGISGVVTSPKTIAACGPDRECTWLISVRKSNQIKIQFSRIVLPKCSTPCGCSNIEIRDGINSTGRLIAKFCDSIHKPENICSTTNHLWIKYQYGLDLAQYGFRASYQKWQCRDKKEDQTTIETTTGTLDTVVGLICASFVFMAFMTLCMVCIASRKLACNKKTRNSMPHHLVTREHAAILAPPPQFIHNTCHCHKHAHLHYTKGSETDYSDETEQYVCDSGTEFPVHFCRNCKIGSAKHTKTIIEHL</sequence>
<keyword evidence="4" id="KW-0812">Transmembrane</keyword>
<reference evidence="6" key="1">
    <citation type="submission" date="2022-11" db="UniProtKB">
        <authorList>
            <consortium name="EnsemblMetazoa"/>
        </authorList>
    </citation>
    <scope>IDENTIFICATION</scope>
</reference>
<dbReference type="Proteomes" id="UP000887567">
    <property type="component" value="Unplaced"/>
</dbReference>
<dbReference type="PROSITE" id="PS01180">
    <property type="entry name" value="CUB"/>
    <property type="match status" value="2"/>
</dbReference>
<dbReference type="PANTHER" id="PTHR24251:SF37">
    <property type="entry name" value="CUB DOMAIN-CONTAINING PROTEIN"/>
    <property type="match status" value="1"/>
</dbReference>
<dbReference type="PANTHER" id="PTHR24251">
    <property type="entry name" value="OVOCHYMASE-RELATED"/>
    <property type="match status" value="1"/>
</dbReference>
<feature type="domain" description="CUB" evidence="5">
    <location>
        <begin position="35"/>
        <end position="148"/>
    </location>
</feature>
<dbReference type="OMA" id="PSLFLVW"/>
<dbReference type="Gene3D" id="2.60.120.290">
    <property type="entry name" value="Spermadhesin, CUB domain"/>
    <property type="match status" value="2"/>
</dbReference>
<evidence type="ECO:0000256" key="3">
    <source>
        <dbReference type="PROSITE-ProRule" id="PRU00059"/>
    </source>
</evidence>
<dbReference type="SUPFAM" id="SSF49854">
    <property type="entry name" value="Spermadhesin, CUB domain"/>
    <property type="match status" value="2"/>
</dbReference>
<dbReference type="SMART" id="SM00042">
    <property type="entry name" value="CUB"/>
    <property type="match status" value="2"/>
</dbReference>
<evidence type="ECO:0000256" key="4">
    <source>
        <dbReference type="SAM" id="Phobius"/>
    </source>
</evidence>
<dbReference type="FunFam" id="2.60.120.290:FF:000013">
    <property type="entry name" value="Membrane frizzled-related protein"/>
    <property type="match status" value="1"/>
</dbReference>
<evidence type="ECO:0000259" key="5">
    <source>
        <dbReference type="PROSITE" id="PS01180"/>
    </source>
</evidence>
<evidence type="ECO:0000256" key="1">
    <source>
        <dbReference type="ARBA" id="ARBA00022737"/>
    </source>
</evidence>
<keyword evidence="4" id="KW-1133">Transmembrane helix</keyword>
<evidence type="ECO:0000313" key="7">
    <source>
        <dbReference type="Proteomes" id="UP000887567"/>
    </source>
</evidence>
<feature type="transmembrane region" description="Helical" evidence="4">
    <location>
        <begin position="292"/>
        <end position="315"/>
    </location>
</feature>
<keyword evidence="4" id="KW-0472">Membrane</keyword>
<dbReference type="KEGG" id="epa:110251593"/>
<feature type="domain" description="CUB" evidence="5">
    <location>
        <begin position="154"/>
        <end position="270"/>
    </location>
</feature>
<dbReference type="InterPro" id="IPR035914">
    <property type="entry name" value="Sperma_CUB_dom_sf"/>
</dbReference>
<keyword evidence="1" id="KW-0677">Repeat</keyword>
<name>A0A913Y3Q3_EXADI</name>
<dbReference type="RefSeq" id="XP_020913978.1">
    <property type="nucleotide sequence ID" value="XM_021058319.2"/>
</dbReference>
<evidence type="ECO:0000256" key="2">
    <source>
        <dbReference type="ARBA" id="ARBA00023157"/>
    </source>
</evidence>
<dbReference type="Pfam" id="PF00431">
    <property type="entry name" value="CUB"/>
    <property type="match status" value="2"/>
</dbReference>
<dbReference type="CDD" id="cd00041">
    <property type="entry name" value="CUB"/>
    <property type="match status" value="2"/>
</dbReference>
<comment type="caution">
    <text evidence="3">Lacks conserved residue(s) required for the propagation of feature annotation.</text>
</comment>
<dbReference type="OrthoDB" id="431034at2759"/>
<dbReference type="EnsemblMetazoa" id="XM_021058319.2">
    <property type="protein sequence ID" value="XP_020913978.1"/>
    <property type="gene ID" value="LOC110251593"/>
</dbReference>
<protein>
    <recommendedName>
        <fullName evidence="5">CUB domain-containing protein</fullName>
    </recommendedName>
</protein>
<keyword evidence="2" id="KW-1015">Disulfide bond</keyword>
<dbReference type="InterPro" id="IPR000859">
    <property type="entry name" value="CUB_dom"/>
</dbReference>
<dbReference type="AlphaFoldDB" id="A0A913Y3Q3"/>
<dbReference type="GeneID" id="110251593"/>
<organism evidence="6 7">
    <name type="scientific">Exaiptasia diaphana</name>
    <name type="common">Tropical sea anemone</name>
    <name type="synonym">Aiptasia pulchella</name>
    <dbReference type="NCBI Taxonomy" id="2652724"/>
    <lineage>
        <taxon>Eukaryota</taxon>
        <taxon>Metazoa</taxon>
        <taxon>Cnidaria</taxon>
        <taxon>Anthozoa</taxon>
        <taxon>Hexacorallia</taxon>
        <taxon>Actiniaria</taxon>
        <taxon>Aiptasiidae</taxon>
        <taxon>Exaiptasia</taxon>
    </lineage>
</organism>
<accession>A0A913Y3Q3</accession>
<proteinExistence type="predicted"/>